<organism evidence="1 2">
    <name type="scientific">Lentibacillus kimchii</name>
    <dbReference type="NCBI Taxonomy" id="1542911"/>
    <lineage>
        <taxon>Bacteria</taxon>
        <taxon>Bacillati</taxon>
        <taxon>Bacillota</taxon>
        <taxon>Bacilli</taxon>
        <taxon>Bacillales</taxon>
        <taxon>Bacillaceae</taxon>
        <taxon>Lentibacillus</taxon>
    </lineage>
</organism>
<accession>A0ABW2URT1</accession>
<name>A0ABW2URT1_9BACI</name>
<comment type="caution">
    <text evidence="1">The sequence shown here is derived from an EMBL/GenBank/DDBJ whole genome shotgun (WGS) entry which is preliminary data.</text>
</comment>
<dbReference type="Proteomes" id="UP001596620">
    <property type="component" value="Unassembled WGS sequence"/>
</dbReference>
<protein>
    <submittedName>
        <fullName evidence="1">Uncharacterized protein</fullName>
    </submittedName>
</protein>
<dbReference type="EMBL" id="JBHTGR010000007">
    <property type="protein sequence ID" value="MFC7746607.1"/>
    <property type="molecule type" value="Genomic_DNA"/>
</dbReference>
<reference evidence="2" key="1">
    <citation type="journal article" date="2019" name="Int. J. Syst. Evol. Microbiol.">
        <title>The Global Catalogue of Microorganisms (GCM) 10K type strain sequencing project: providing services to taxonomists for standard genome sequencing and annotation.</title>
        <authorList>
            <consortium name="The Broad Institute Genomics Platform"/>
            <consortium name="The Broad Institute Genome Sequencing Center for Infectious Disease"/>
            <person name="Wu L."/>
            <person name="Ma J."/>
        </authorList>
    </citation>
    <scope>NUCLEOTIDE SEQUENCE [LARGE SCALE GENOMIC DNA]</scope>
    <source>
        <strain evidence="2">JCM 30234</strain>
    </source>
</reference>
<keyword evidence="2" id="KW-1185">Reference proteome</keyword>
<dbReference type="RefSeq" id="WP_382358114.1">
    <property type="nucleotide sequence ID" value="NZ_JBHTGR010000007.1"/>
</dbReference>
<proteinExistence type="predicted"/>
<evidence type="ECO:0000313" key="2">
    <source>
        <dbReference type="Proteomes" id="UP001596620"/>
    </source>
</evidence>
<gene>
    <name evidence="1" type="ORF">ACFQU8_05050</name>
</gene>
<sequence>MPTYIQEDYVRCVWPNVALPLGKKGDFLVKRFKEKYGINIEYLEETTTLPHRSAEGRRVDQIFNVQGDSIEKFEQIKSEIGAYYVKEIVRNKQHYIYIERVYLRYFKRSEDELIREGELSKEDAYNTL</sequence>
<evidence type="ECO:0000313" key="1">
    <source>
        <dbReference type="EMBL" id="MFC7746607.1"/>
    </source>
</evidence>